<evidence type="ECO:0000259" key="2">
    <source>
        <dbReference type="Pfam" id="PF23500"/>
    </source>
</evidence>
<dbReference type="InterPro" id="IPR055557">
    <property type="entry name" value="DUF7133"/>
</dbReference>
<reference evidence="3 4" key="1">
    <citation type="journal article" date="2011" name="J. Bacteriol.">
        <title>Genome sequence of Chthoniobacter flavus Ellin428, an aerobic heterotrophic soil bacterium.</title>
        <authorList>
            <person name="Kant R."/>
            <person name="van Passel M.W."/>
            <person name="Palva A."/>
            <person name="Lucas S."/>
            <person name="Lapidus A."/>
            <person name="Glavina Del Rio T."/>
            <person name="Dalin E."/>
            <person name="Tice H."/>
            <person name="Bruce D."/>
            <person name="Goodwin L."/>
            <person name="Pitluck S."/>
            <person name="Larimer F.W."/>
            <person name="Land M.L."/>
            <person name="Hauser L."/>
            <person name="Sangwan P."/>
            <person name="de Vos W.M."/>
            <person name="Janssen P.H."/>
            <person name="Smidt H."/>
        </authorList>
    </citation>
    <scope>NUCLEOTIDE SEQUENCE [LARGE SCALE GENOMIC DNA]</scope>
    <source>
        <strain evidence="3 4">Ellin428</strain>
    </source>
</reference>
<feature type="chain" id="PRO_5002802463" evidence="1">
    <location>
        <begin position="23"/>
        <end position="603"/>
    </location>
</feature>
<name>B4CY04_9BACT</name>
<keyword evidence="1" id="KW-0732">Signal</keyword>
<accession>B4CY04</accession>
<evidence type="ECO:0000313" key="3">
    <source>
        <dbReference type="EMBL" id="EDY21152.1"/>
    </source>
</evidence>
<evidence type="ECO:0000256" key="1">
    <source>
        <dbReference type="SAM" id="SignalP"/>
    </source>
</evidence>
<dbReference type="SUPFAM" id="SSF63829">
    <property type="entry name" value="Calcium-dependent phosphotriesterase"/>
    <property type="match status" value="1"/>
</dbReference>
<organism evidence="3 4">
    <name type="scientific">Chthoniobacter flavus Ellin428</name>
    <dbReference type="NCBI Taxonomy" id="497964"/>
    <lineage>
        <taxon>Bacteria</taxon>
        <taxon>Pseudomonadati</taxon>
        <taxon>Verrucomicrobiota</taxon>
        <taxon>Spartobacteria</taxon>
        <taxon>Chthoniobacterales</taxon>
        <taxon>Chthoniobacteraceae</taxon>
        <taxon>Chthoniobacter</taxon>
    </lineage>
</organism>
<dbReference type="STRING" id="497964.CfE428DRAFT_1445"/>
<dbReference type="eggNOG" id="COG1413">
    <property type="taxonomic scope" value="Bacteria"/>
</dbReference>
<dbReference type="Gene3D" id="2.120.10.30">
    <property type="entry name" value="TolB, C-terminal domain"/>
    <property type="match status" value="1"/>
</dbReference>
<dbReference type="RefSeq" id="WP_006978771.1">
    <property type="nucleotide sequence ID" value="NZ_ABVL01000003.1"/>
</dbReference>
<protein>
    <submittedName>
        <fullName evidence="3">Membrane-bound dehydrogenase domain protein</fullName>
    </submittedName>
</protein>
<sequence precursor="true">MPPLKTSALLLAAVCTSSLLSAAEYKPLEDPRRPIATTKSVPPNEAPAKMTLPPGFHAQLVASEPDIVQPVAYTIDDRGRLWVIQNTNYPVCPGEPKDKIIIFEDFGPDGKARKSTVFYDKLTFATGIAVGHGGVWVGAPPNLLFFPVKDGEDKPAGEPQVVLDGWGNEDTHETLNDFTWGPDGWLYGTQGIFTFSNVGKPGAPASERQKLDACVWRYHPLKKKFEVYSEGASNQWGVDWNDWGQACFEACVIPHMWQCIQGARYQRQAGQHPNKFTYEDIKTIADFEYEKRAYCGAMFYLGGQWPAEYRNTFFFNDIHMSKMRNEKIVREGSGLKSERRPDFLVPNDPWYRGLSPQYGPDGSVFVNDWYDKVPCHQQRDYTDRSNGRIYKLVYGDVKPVQVDLQKATDAELVQDQLNANDWYVRHARRILQERGPKPEVQEALAKIVRENPDETRQLRALWALHGINGLTESLALESLKSAHEYLRAWTIQLVCEDGTPSAPLLAEMARLAKEDPSPVVRLYLASATQRIDVAKRWPILTALVSHADDANDHNLPLMIWYAAEPAVGADIAKGAELLANCRIPKIQEFISRRIAAAATANAQ</sequence>
<feature type="signal peptide" evidence="1">
    <location>
        <begin position="1"/>
        <end position="22"/>
    </location>
</feature>
<dbReference type="InParanoid" id="B4CY04"/>
<proteinExistence type="predicted"/>
<dbReference type="Gene3D" id="1.25.10.10">
    <property type="entry name" value="Leucine-rich Repeat Variant"/>
    <property type="match status" value="1"/>
</dbReference>
<dbReference type="eggNOG" id="COG2133">
    <property type="taxonomic scope" value="Bacteria"/>
</dbReference>
<keyword evidence="4" id="KW-1185">Reference proteome</keyword>
<dbReference type="Pfam" id="PF23500">
    <property type="entry name" value="DUF7133"/>
    <property type="match status" value="1"/>
</dbReference>
<dbReference type="PANTHER" id="PTHR33546:SF1">
    <property type="entry name" value="LARGE, MULTIFUNCTIONAL SECRETED PROTEIN"/>
    <property type="match status" value="1"/>
</dbReference>
<dbReference type="InterPro" id="IPR011989">
    <property type="entry name" value="ARM-like"/>
</dbReference>
<dbReference type="InterPro" id="IPR011042">
    <property type="entry name" value="6-blade_b-propeller_TolB-like"/>
</dbReference>
<dbReference type="InterPro" id="IPR013428">
    <property type="entry name" value="Membrane-bound_put_N"/>
</dbReference>
<dbReference type="PANTHER" id="PTHR33546">
    <property type="entry name" value="LARGE, MULTIFUNCTIONAL SECRETED PROTEIN-RELATED"/>
    <property type="match status" value="1"/>
</dbReference>
<dbReference type="Proteomes" id="UP000005824">
    <property type="component" value="Unassembled WGS sequence"/>
</dbReference>
<gene>
    <name evidence="3" type="ORF">CfE428DRAFT_1445</name>
</gene>
<feature type="domain" description="DUF7133" evidence="2">
    <location>
        <begin position="43"/>
        <end position="394"/>
    </location>
</feature>
<comment type="caution">
    <text evidence="3">The sequence shown here is derived from an EMBL/GenBank/DDBJ whole genome shotgun (WGS) entry which is preliminary data.</text>
</comment>
<dbReference type="AlphaFoldDB" id="B4CY04"/>
<evidence type="ECO:0000313" key="4">
    <source>
        <dbReference type="Proteomes" id="UP000005824"/>
    </source>
</evidence>
<dbReference type="NCBIfam" id="TIGR02604">
    <property type="entry name" value="Piru_Ver_Nterm"/>
    <property type="match status" value="1"/>
</dbReference>
<dbReference type="EMBL" id="ABVL01000003">
    <property type="protein sequence ID" value="EDY21152.1"/>
    <property type="molecule type" value="Genomic_DNA"/>
</dbReference>